<dbReference type="Proteomes" id="UP001055879">
    <property type="component" value="Linkage Group LG14"/>
</dbReference>
<reference evidence="2" key="1">
    <citation type="journal article" date="2022" name="Mol. Ecol. Resour.">
        <title>The genomes of chicory, endive, great burdock and yacon provide insights into Asteraceae palaeo-polyploidization history and plant inulin production.</title>
        <authorList>
            <person name="Fan W."/>
            <person name="Wang S."/>
            <person name="Wang H."/>
            <person name="Wang A."/>
            <person name="Jiang F."/>
            <person name="Liu H."/>
            <person name="Zhao H."/>
            <person name="Xu D."/>
            <person name="Zhang Y."/>
        </authorList>
    </citation>
    <scope>NUCLEOTIDE SEQUENCE [LARGE SCALE GENOMIC DNA]</scope>
    <source>
        <strain evidence="2">cv. Niubang</strain>
    </source>
</reference>
<keyword evidence="2" id="KW-1185">Reference proteome</keyword>
<name>A0ACB8Y582_ARCLA</name>
<dbReference type="EMBL" id="CM042060">
    <property type="protein sequence ID" value="KAI3678740.1"/>
    <property type="molecule type" value="Genomic_DNA"/>
</dbReference>
<accession>A0ACB8Y582</accession>
<proteinExistence type="predicted"/>
<organism evidence="1 2">
    <name type="scientific">Arctium lappa</name>
    <name type="common">Greater burdock</name>
    <name type="synonym">Lappa major</name>
    <dbReference type="NCBI Taxonomy" id="4217"/>
    <lineage>
        <taxon>Eukaryota</taxon>
        <taxon>Viridiplantae</taxon>
        <taxon>Streptophyta</taxon>
        <taxon>Embryophyta</taxon>
        <taxon>Tracheophyta</taxon>
        <taxon>Spermatophyta</taxon>
        <taxon>Magnoliopsida</taxon>
        <taxon>eudicotyledons</taxon>
        <taxon>Gunneridae</taxon>
        <taxon>Pentapetalae</taxon>
        <taxon>asterids</taxon>
        <taxon>campanulids</taxon>
        <taxon>Asterales</taxon>
        <taxon>Asteraceae</taxon>
        <taxon>Carduoideae</taxon>
        <taxon>Cardueae</taxon>
        <taxon>Arctiinae</taxon>
        <taxon>Arctium</taxon>
    </lineage>
</organism>
<reference evidence="1 2" key="2">
    <citation type="journal article" date="2022" name="Mol. Ecol. Resour.">
        <title>The genomes of chicory, endive, great burdock and yacon provide insights into Asteraceae paleo-polyploidization history and plant inulin production.</title>
        <authorList>
            <person name="Fan W."/>
            <person name="Wang S."/>
            <person name="Wang H."/>
            <person name="Wang A."/>
            <person name="Jiang F."/>
            <person name="Liu H."/>
            <person name="Zhao H."/>
            <person name="Xu D."/>
            <person name="Zhang Y."/>
        </authorList>
    </citation>
    <scope>NUCLEOTIDE SEQUENCE [LARGE SCALE GENOMIC DNA]</scope>
    <source>
        <strain evidence="2">cv. Niubang</strain>
    </source>
</reference>
<protein>
    <submittedName>
        <fullName evidence="1">Uncharacterized protein</fullName>
    </submittedName>
</protein>
<evidence type="ECO:0000313" key="2">
    <source>
        <dbReference type="Proteomes" id="UP001055879"/>
    </source>
</evidence>
<evidence type="ECO:0000313" key="1">
    <source>
        <dbReference type="EMBL" id="KAI3678740.1"/>
    </source>
</evidence>
<sequence>MNHCVPDFETDDDYLFPATSSSKRHKKSAMGDEDIMELLWQNGQVVMQSQNQRSAGNKKSETMPSTAGREIRSGGIEEETTPCNLFMQEDEMVSWLHYPSDDNSLDLYLRNNDILYPVLPSSAPATTVPSSLPPPPPPLITVPPPRPPIPPLKRVEEEPIQPKFANFSHFSRPNKGVLTGSGPSSSNQISQAITQSTVVESNIGCRGSMSSFGGAGTSSAGTGREPETFDVSASSSPGTGGSGASASVEPSSQKPPPATDDRKRKGRDTDDTECYSEDLEFEYHDPKKKSRGSTSSTKRSRAAEVHNLSERRRRDRINEKMKALQELIPRCNKSDKASMLDEAIEYLKSLQMQVQMMSMGYSMVPMMLPGVQRYMPPMAAMGMGMGMGMGMDHVGMNRGMVPYPSVLPGPPLPNSAAHLGQRFAVPRFQMAQVPIMGPSRGEAAANLSDPMMNSFPVQNANQPRVPFADPYQQCHGLPQTQLAQQQAQHQAQQQDQRGMAAITSKPSSSKDVRYPQRHPTG</sequence>
<gene>
    <name evidence="1" type="ORF">L6452_38043</name>
</gene>
<comment type="caution">
    <text evidence="1">The sequence shown here is derived from an EMBL/GenBank/DDBJ whole genome shotgun (WGS) entry which is preliminary data.</text>
</comment>